<sequence>MARFVLFAKSLCFDVDQQVLFPVQSPAHRVALTPLQTAILRRVIDADGKLVRNQTLHALFQRVPSDTPFAERLTATIAAINQQAQLAHAPGPLVHQVPLIGCVLADQVDVAPLSDEPVAAPAAAVVSPQPAPAPASVKKKRPVLRWVIVALLLVNVALALLARQMFAPVQHDALDFRPLLRIQNSQVFIPSHLKADSWVVQDALRRYRQWQPRLPDGSAPPMVYINPVRTRLFSSTFLCAKPIAQKDNECISWMVSAQEIPDA</sequence>
<keyword evidence="1" id="KW-1133">Transmembrane helix</keyword>
<evidence type="ECO:0000313" key="2">
    <source>
        <dbReference type="EMBL" id="KTS66937.1"/>
    </source>
</evidence>
<proteinExistence type="predicted"/>
<organism evidence="2 3">
    <name type="scientific">Pantoea dispersa</name>
    <dbReference type="NCBI Taxonomy" id="59814"/>
    <lineage>
        <taxon>Bacteria</taxon>
        <taxon>Pseudomonadati</taxon>
        <taxon>Pseudomonadota</taxon>
        <taxon>Gammaproteobacteria</taxon>
        <taxon>Enterobacterales</taxon>
        <taxon>Erwiniaceae</taxon>
        <taxon>Pantoea</taxon>
    </lineage>
</organism>
<dbReference type="Proteomes" id="UP000071979">
    <property type="component" value="Unassembled WGS sequence"/>
</dbReference>
<dbReference type="AlphaFoldDB" id="A0A8E1RWZ8"/>
<reference evidence="2 3" key="1">
    <citation type="journal article" date="2016" name="Front. Microbiol.">
        <title>Genomic Resource of Rice Seed Associated Bacteria.</title>
        <authorList>
            <person name="Midha S."/>
            <person name="Bansal K."/>
            <person name="Sharma S."/>
            <person name="Kumar N."/>
            <person name="Patil P.P."/>
            <person name="Chaudhry V."/>
            <person name="Patil P.B."/>
        </authorList>
    </citation>
    <scope>NUCLEOTIDE SEQUENCE [LARGE SCALE GENOMIC DNA]</scope>
    <source>
        <strain evidence="2 3">SA3</strain>
    </source>
</reference>
<keyword evidence="1" id="KW-0812">Transmembrane</keyword>
<gene>
    <name evidence="2" type="ORF">SA3R_14815</name>
</gene>
<evidence type="ECO:0000313" key="3">
    <source>
        <dbReference type="Proteomes" id="UP000071979"/>
    </source>
</evidence>
<accession>A0A8E1RWZ8</accession>
<dbReference type="RefSeq" id="WP_058774975.1">
    <property type="nucleotide sequence ID" value="NZ_CP074350.1"/>
</dbReference>
<comment type="caution">
    <text evidence="2">The sequence shown here is derived from an EMBL/GenBank/DDBJ whole genome shotgun (WGS) entry which is preliminary data.</text>
</comment>
<protein>
    <submittedName>
        <fullName evidence="2">Uncharacterized protein</fullName>
    </submittedName>
</protein>
<keyword evidence="1" id="KW-0472">Membrane</keyword>
<name>A0A8E1RWZ8_9GAMM</name>
<feature type="transmembrane region" description="Helical" evidence="1">
    <location>
        <begin position="143"/>
        <end position="162"/>
    </location>
</feature>
<dbReference type="EMBL" id="LDSE01000027">
    <property type="protein sequence ID" value="KTS66937.1"/>
    <property type="molecule type" value="Genomic_DNA"/>
</dbReference>
<evidence type="ECO:0000256" key="1">
    <source>
        <dbReference type="SAM" id="Phobius"/>
    </source>
</evidence>